<evidence type="ECO:0008006" key="3">
    <source>
        <dbReference type="Google" id="ProtNLM"/>
    </source>
</evidence>
<gene>
    <name evidence="1" type="ORF">MM213_16370</name>
</gene>
<evidence type="ECO:0000313" key="2">
    <source>
        <dbReference type="Proteomes" id="UP001165430"/>
    </source>
</evidence>
<dbReference type="RefSeq" id="WP_241413978.1">
    <property type="nucleotide sequence ID" value="NZ_JAKZGO010000016.1"/>
</dbReference>
<evidence type="ECO:0000313" key="1">
    <source>
        <dbReference type="EMBL" id="MCH7415078.1"/>
    </source>
</evidence>
<keyword evidence="2" id="KW-1185">Reference proteome</keyword>
<protein>
    <recommendedName>
        <fullName evidence="3">Carbohydrate-binding domain-containing protein</fullName>
    </recommendedName>
</protein>
<proteinExistence type="predicted"/>
<dbReference type="EMBL" id="JAKZGO010000016">
    <property type="protein sequence ID" value="MCH7415078.1"/>
    <property type="molecule type" value="Genomic_DNA"/>
</dbReference>
<reference evidence="1" key="1">
    <citation type="submission" date="2022-03" db="EMBL/GenBank/DDBJ databases">
        <title>De novo assembled genomes of Belliella spp. (Cyclobacteriaceae) strains.</title>
        <authorList>
            <person name="Szabo A."/>
            <person name="Korponai K."/>
            <person name="Felfoldi T."/>
        </authorList>
    </citation>
    <scope>NUCLEOTIDE SEQUENCE</scope>
    <source>
        <strain evidence="1">DSM 111903</strain>
    </source>
</reference>
<sequence>MIATFFGIDNSNIYSEAVQVEIDPESKTILVYQKALFTFIKENDEILLVLQELEVLGNPNRQTPSGEIWSNEQDMYEWVGLDLISNKDEEKLDAKLQLKYKDDEFLLGMGISYSEKDEAYTMVNFESDNIQSSEGKLKGNYWIFKEKIIFTIEPFEIEPNIQGAKKINLFPFWEKVKP</sequence>
<dbReference type="Proteomes" id="UP001165430">
    <property type="component" value="Unassembled WGS sequence"/>
</dbReference>
<organism evidence="1 2">
    <name type="scientific">Belliella alkalica</name>
    <dbReference type="NCBI Taxonomy" id="1730871"/>
    <lineage>
        <taxon>Bacteria</taxon>
        <taxon>Pseudomonadati</taxon>
        <taxon>Bacteroidota</taxon>
        <taxon>Cytophagia</taxon>
        <taxon>Cytophagales</taxon>
        <taxon>Cyclobacteriaceae</taxon>
        <taxon>Belliella</taxon>
    </lineage>
</organism>
<name>A0ABS9VF93_9BACT</name>
<accession>A0ABS9VF93</accession>
<comment type="caution">
    <text evidence="1">The sequence shown here is derived from an EMBL/GenBank/DDBJ whole genome shotgun (WGS) entry which is preliminary data.</text>
</comment>